<dbReference type="InterPro" id="IPR002035">
    <property type="entry name" value="VWF_A"/>
</dbReference>
<proteinExistence type="predicted"/>
<evidence type="ECO:0000256" key="3">
    <source>
        <dbReference type="ARBA" id="ARBA00022729"/>
    </source>
</evidence>
<evidence type="ECO:0000313" key="9">
    <source>
        <dbReference type="Proteomes" id="UP000735302"/>
    </source>
</evidence>
<evidence type="ECO:0000256" key="4">
    <source>
        <dbReference type="ARBA" id="ARBA00022737"/>
    </source>
</evidence>
<feature type="domain" description="VWFA" evidence="7">
    <location>
        <begin position="30"/>
        <end position="209"/>
    </location>
</feature>
<keyword evidence="5" id="KW-0325">Glycoprotein</keyword>
<dbReference type="InterPro" id="IPR036465">
    <property type="entry name" value="vWFA_dom_sf"/>
</dbReference>
<sequence length="433" mass="46119">MEGRIVVAVLTAIVLGNTRAQNTACSGYADVVFVVDSSDSVGQADYQKELDLVKQTVNQMNVAQQGMHVGLVTYGSQSQTVFNLKDHGSAAAINSAIDKAPFIGGSEDILGALNRAKTQMFTPTAGVRDKTSRIVVLVTGGRSSNKALTKLRAEELRANDIDVYSVGIGNGVDVDELNGIASDPDTRYVYTADNFDSAKALAGVLGPKICNEIPEDPQFLPPPTGCLQKADVMFLLDSSSTIGQTNFQKLEDFMKNTVKNLDVGPDKVRVGLMQYSSFPSMEFPLNLHSTRYDVLKAIDQVSYMGGGANTADALQYMRQLGFSQNSGARPDVPRVAIVITDGSSANSAAVSTEAENARRDNIGLIAVGVGPNVNTAELQAIADDPDSAHMFNPNDYASLAGLSKQIIDAACSGTLLKMPGWNKTPLYIFMTSI</sequence>
<comment type="caution">
    <text evidence="8">The sequence shown here is derived from an EMBL/GenBank/DDBJ whole genome shotgun (WGS) entry which is preliminary data.</text>
</comment>
<dbReference type="PANTHER" id="PTHR24020:SF84">
    <property type="entry name" value="VWFA DOMAIN-CONTAINING PROTEIN"/>
    <property type="match status" value="1"/>
</dbReference>
<dbReference type="CDD" id="cd01472">
    <property type="entry name" value="vWA_collagen"/>
    <property type="match status" value="1"/>
</dbReference>
<keyword evidence="9" id="KW-1185">Reference proteome</keyword>
<comment type="subcellular location">
    <subcellularLocation>
        <location evidence="1">Secreted</location>
    </subcellularLocation>
</comment>
<dbReference type="EMBL" id="BLXT01003831">
    <property type="protein sequence ID" value="GFO07041.1"/>
    <property type="molecule type" value="Genomic_DNA"/>
</dbReference>
<feature type="chain" id="PRO_5043875958" evidence="6">
    <location>
        <begin position="21"/>
        <end position="433"/>
    </location>
</feature>
<keyword evidence="3 6" id="KW-0732">Signal</keyword>
<dbReference type="Gene3D" id="3.40.50.410">
    <property type="entry name" value="von Willebrand factor, type A domain"/>
    <property type="match status" value="2"/>
</dbReference>
<dbReference type="SMART" id="SM00327">
    <property type="entry name" value="VWA"/>
    <property type="match status" value="2"/>
</dbReference>
<evidence type="ECO:0000256" key="1">
    <source>
        <dbReference type="ARBA" id="ARBA00004613"/>
    </source>
</evidence>
<name>A0AAV4AFF7_9GAST</name>
<reference evidence="8 9" key="1">
    <citation type="journal article" date="2021" name="Elife">
        <title>Chloroplast acquisition without the gene transfer in kleptoplastic sea slugs, Plakobranchus ocellatus.</title>
        <authorList>
            <person name="Maeda T."/>
            <person name="Takahashi S."/>
            <person name="Yoshida T."/>
            <person name="Shimamura S."/>
            <person name="Takaki Y."/>
            <person name="Nagai Y."/>
            <person name="Toyoda A."/>
            <person name="Suzuki Y."/>
            <person name="Arimoto A."/>
            <person name="Ishii H."/>
            <person name="Satoh N."/>
            <person name="Nishiyama T."/>
            <person name="Hasebe M."/>
            <person name="Maruyama T."/>
            <person name="Minagawa J."/>
            <person name="Obokata J."/>
            <person name="Shigenobu S."/>
        </authorList>
    </citation>
    <scope>NUCLEOTIDE SEQUENCE [LARGE SCALE GENOMIC DNA]</scope>
</reference>
<protein>
    <submittedName>
        <fullName evidence="8">Mitochondrial inner membrane protein oxa1l</fullName>
    </submittedName>
</protein>
<dbReference type="PRINTS" id="PR00453">
    <property type="entry name" value="VWFADOMAIN"/>
</dbReference>
<dbReference type="AlphaFoldDB" id="A0AAV4AFF7"/>
<evidence type="ECO:0000256" key="2">
    <source>
        <dbReference type="ARBA" id="ARBA00022525"/>
    </source>
</evidence>
<dbReference type="PROSITE" id="PS50234">
    <property type="entry name" value="VWFA"/>
    <property type="match status" value="2"/>
</dbReference>
<evidence type="ECO:0000256" key="5">
    <source>
        <dbReference type="ARBA" id="ARBA00023180"/>
    </source>
</evidence>
<feature type="domain" description="VWFA" evidence="7">
    <location>
        <begin position="231"/>
        <end position="406"/>
    </location>
</feature>
<gene>
    <name evidence="8" type="ORF">PoB_003354600</name>
</gene>
<dbReference type="InterPro" id="IPR050525">
    <property type="entry name" value="ECM_Assembly_Org"/>
</dbReference>
<dbReference type="CDD" id="cd01450">
    <property type="entry name" value="vWFA_subfamily_ECM"/>
    <property type="match status" value="1"/>
</dbReference>
<feature type="signal peptide" evidence="6">
    <location>
        <begin position="1"/>
        <end position="20"/>
    </location>
</feature>
<organism evidence="8 9">
    <name type="scientific">Plakobranchus ocellatus</name>
    <dbReference type="NCBI Taxonomy" id="259542"/>
    <lineage>
        <taxon>Eukaryota</taxon>
        <taxon>Metazoa</taxon>
        <taxon>Spiralia</taxon>
        <taxon>Lophotrochozoa</taxon>
        <taxon>Mollusca</taxon>
        <taxon>Gastropoda</taxon>
        <taxon>Heterobranchia</taxon>
        <taxon>Euthyneura</taxon>
        <taxon>Panpulmonata</taxon>
        <taxon>Sacoglossa</taxon>
        <taxon>Placobranchoidea</taxon>
        <taxon>Plakobranchidae</taxon>
        <taxon>Plakobranchus</taxon>
    </lineage>
</organism>
<keyword evidence="2" id="KW-0964">Secreted</keyword>
<keyword evidence="4" id="KW-0677">Repeat</keyword>
<dbReference type="PANTHER" id="PTHR24020">
    <property type="entry name" value="COLLAGEN ALPHA"/>
    <property type="match status" value="1"/>
</dbReference>
<evidence type="ECO:0000256" key="6">
    <source>
        <dbReference type="SAM" id="SignalP"/>
    </source>
</evidence>
<dbReference type="FunFam" id="3.40.50.410:FF:000004">
    <property type="entry name" value="collagen alpha-6(VI) chain"/>
    <property type="match status" value="1"/>
</dbReference>
<dbReference type="Proteomes" id="UP000735302">
    <property type="component" value="Unassembled WGS sequence"/>
</dbReference>
<accession>A0AAV4AFF7</accession>
<evidence type="ECO:0000313" key="8">
    <source>
        <dbReference type="EMBL" id="GFO07041.1"/>
    </source>
</evidence>
<evidence type="ECO:0000259" key="7">
    <source>
        <dbReference type="PROSITE" id="PS50234"/>
    </source>
</evidence>
<dbReference type="GO" id="GO:0005576">
    <property type="term" value="C:extracellular region"/>
    <property type="evidence" value="ECO:0007669"/>
    <property type="project" value="UniProtKB-SubCell"/>
</dbReference>
<dbReference type="SUPFAM" id="SSF53300">
    <property type="entry name" value="vWA-like"/>
    <property type="match status" value="2"/>
</dbReference>
<dbReference type="Pfam" id="PF00092">
    <property type="entry name" value="VWA"/>
    <property type="match status" value="2"/>
</dbReference>